<sequence length="117" mass="12304">MAARQGQPSHGTRRAGLVAPSRRPATCTLPPPTMAAAAPARSLRHPDPPRHSQAATAAPPKGRAAPPACSPRQSRGPTLWIWGRRRETLGSEKRSSVSLVEPHARGGRPPGSEVPPP</sequence>
<evidence type="ECO:0000313" key="2">
    <source>
        <dbReference type="EMBL" id="VAH10596.1"/>
    </source>
</evidence>
<evidence type="ECO:0000313" key="3">
    <source>
        <dbReference type="Proteomes" id="UP000324705"/>
    </source>
</evidence>
<protein>
    <submittedName>
        <fullName evidence="2">Uncharacterized protein</fullName>
    </submittedName>
</protein>
<feature type="compositionally biased region" description="Low complexity" evidence="1">
    <location>
        <begin position="24"/>
        <end position="40"/>
    </location>
</feature>
<name>A0A9R0UZQ6_TRITD</name>
<feature type="region of interest" description="Disordered" evidence="1">
    <location>
        <begin position="1"/>
        <end position="117"/>
    </location>
</feature>
<dbReference type="Proteomes" id="UP000324705">
    <property type="component" value="Chromosome 1A"/>
</dbReference>
<proteinExistence type="predicted"/>
<gene>
    <name evidence="2" type="ORF">TRITD_1Av1G211910</name>
</gene>
<evidence type="ECO:0000256" key="1">
    <source>
        <dbReference type="SAM" id="MobiDB-lite"/>
    </source>
</evidence>
<accession>A0A9R0UZQ6</accession>
<feature type="compositionally biased region" description="Low complexity" evidence="1">
    <location>
        <begin position="54"/>
        <end position="67"/>
    </location>
</feature>
<dbReference type="EMBL" id="LT934111">
    <property type="protein sequence ID" value="VAH10596.1"/>
    <property type="molecule type" value="Genomic_DNA"/>
</dbReference>
<reference evidence="2 3" key="1">
    <citation type="submission" date="2017-09" db="EMBL/GenBank/DDBJ databases">
        <authorList>
            <consortium name="International Durum Wheat Genome Sequencing Consortium (IDWGSC)"/>
            <person name="Milanesi L."/>
        </authorList>
    </citation>
    <scope>NUCLEOTIDE SEQUENCE [LARGE SCALE GENOMIC DNA]</scope>
    <source>
        <strain evidence="3">cv. Svevo</strain>
    </source>
</reference>
<feature type="compositionally biased region" description="Polar residues" evidence="1">
    <location>
        <begin position="1"/>
        <end position="10"/>
    </location>
</feature>
<feature type="compositionally biased region" description="Basic and acidic residues" evidence="1">
    <location>
        <begin position="84"/>
        <end position="95"/>
    </location>
</feature>
<organism evidence="2 3">
    <name type="scientific">Triticum turgidum subsp. durum</name>
    <name type="common">Durum wheat</name>
    <name type="synonym">Triticum durum</name>
    <dbReference type="NCBI Taxonomy" id="4567"/>
    <lineage>
        <taxon>Eukaryota</taxon>
        <taxon>Viridiplantae</taxon>
        <taxon>Streptophyta</taxon>
        <taxon>Embryophyta</taxon>
        <taxon>Tracheophyta</taxon>
        <taxon>Spermatophyta</taxon>
        <taxon>Magnoliopsida</taxon>
        <taxon>Liliopsida</taxon>
        <taxon>Poales</taxon>
        <taxon>Poaceae</taxon>
        <taxon>BOP clade</taxon>
        <taxon>Pooideae</taxon>
        <taxon>Triticodae</taxon>
        <taxon>Triticeae</taxon>
        <taxon>Triticinae</taxon>
        <taxon>Triticum</taxon>
    </lineage>
</organism>
<keyword evidence="3" id="KW-1185">Reference proteome</keyword>
<dbReference type="AlphaFoldDB" id="A0A9R0UZQ6"/>
<dbReference type="Gramene" id="TRITD1Av1G211910.1">
    <property type="protein sequence ID" value="TRITD1Av1G211910.1"/>
    <property type="gene ID" value="TRITD1Av1G211910"/>
</dbReference>